<evidence type="ECO:0000256" key="2">
    <source>
        <dbReference type="SAM" id="SignalP"/>
    </source>
</evidence>
<evidence type="ECO:0000256" key="1">
    <source>
        <dbReference type="SAM" id="MobiDB-lite"/>
    </source>
</evidence>
<dbReference type="RefSeq" id="XP_016610121.1">
    <property type="nucleotide sequence ID" value="XM_016750865.1"/>
</dbReference>
<feature type="region of interest" description="Disordered" evidence="1">
    <location>
        <begin position="27"/>
        <end position="126"/>
    </location>
</feature>
<dbReference type="GeneID" id="27686158"/>
<dbReference type="Proteomes" id="UP000053201">
    <property type="component" value="Unassembled WGS sequence"/>
</dbReference>
<proteinExistence type="predicted"/>
<dbReference type="EMBL" id="KQ257453">
    <property type="protein sequence ID" value="KND02082.1"/>
    <property type="molecule type" value="Genomic_DNA"/>
</dbReference>
<feature type="signal peptide" evidence="2">
    <location>
        <begin position="1"/>
        <end position="19"/>
    </location>
</feature>
<feature type="compositionally biased region" description="Low complexity" evidence="1">
    <location>
        <begin position="72"/>
        <end position="95"/>
    </location>
</feature>
<name>A0A0L0HLX0_SPIPD</name>
<reference evidence="3 4" key="1">
    <citation type="submission" date="2009-08" db="EMBL/GenBank/DDBJ databases">
        <title>The Genome Sequence of Spizellomyces punctatus strain DAOM BR117.</title>
        <authorList>
            <consortium name="The Broad Institute Genome Sequencing Platform"/>
            <person name="Russ C."/>
            <person name="Cuomo C."/>
            <person name="Shea T."/>
            <person name="Young S.K."/>
            <person name="Zeng Q."/>
            <person name="Koehrsen M."/>
            <person name="Haas B."/>
            <person name="Borodovsky M."/>
            <person name="Guigo R."/>
            <person name="Alvarado L."/>
            <person name="Berlin A."/>
            <person name="Bochicchio J."/>
            <person name="Borenstein D."/>
            <person name="Chapman S."/>
            <person name="Chen Z."/>
            <person name="Engels R."/>
            <person name="Freedman E."/>
            <person name="Gellesch M."/>
            <person name="Goldberg J."/>
            <person name="Griggs A."/>
            <person name="Gujja S."/>
            <person name="Heiman D."/>
            <person name="Hepburn T."/>
            <person name="Howarth C."/>
            <person name="Jen D."/>
            <person name="Larson L."/>
            <person name="Lewis B."/>
            <person name="Mehta T."/>
            <person name="Park D."/>
            <person name="Pearson M."/>
            <person name="Roberts A."/>
            <person name="Saif S."/>
            <person name="Shenoy N."/>
            <person name="Sisk P."/>
            <person name="Stolte C."/>
            <person name="Sykes S."/>
            <person name="Thomson T."/>
            <person name="Walk T."/>
            <person name="White J."/>
            <person name="Yandava C."/>
            <person name="Burger G."/>
            <person name="Gray M.W."/>
            <person name="Holland P.W.H."/>
            <person name="King N."/>
            <person name="Lang F.B.F."/>
            <person name="Roger A.J."/>
            <person name="Ruiz-Trillo I."/>
            <person name="Lander E."/>
            <person name="Nusbaum C."/>
        </authorList>
    </citation>
    <scope>NUCLEOTIDE SEQUENCE [LARGE SCALE GENOMIC DNA]</scope>
    <source>
        <strain evidence="3 4">DAOM BR117</strain>
    </source>
</reference>
<evidence type="ECO:0000313" key="3">
    <source>
        <dbReference type="EMBL" id="KND02082.1"/>
    </source>
</evidence>
<gene>
    <name evidence="3" type="ORF">SPPG_02583</name>
</gene>
<feature type="compositionally biased region" description="Gly residues" evidence="1">
    <location>
        <begin position="52"/>
        <end position="71"/>
    </location>
</feature>
<protein>
    <submittedName>
        <fullName evidence="3">Uncharacterized protein</fullName>
    </submittedName>
</protein>
<sequence>MRTIFSILLASVLMGSVWGFPQNVEIAGPGTTTTHPAPIGGEAPSGAPMVAGPGGGSGGGDGGSGGGGGGSPTAPFPSFEAFPSFAVPAPAPSGAGFDVAGPGGTSVHPSEIATAHPSAAAHPTAA</sequence>
<evidence type="ECO:0000313" key="4">
    <source>
        <dbReference type="Proteomes" id="UP000053201"/>
    </source>
</evidence>
<organism evidence="3 4">
    <name type="scientific">Spizellomyces punctatus (strain DAOM BR117)</name>
    <dbReference type="NCBI Taxonomy" id="645134"/>
    <lineage>
        <taxon>Eukaryota</taxon>
        <taxon>Fungi</taxon>
        <taxon>Fungi incertae sedis</taxon>
        <taxon>Chytridiomycota</taxon>
        <taxon>Chytridiomycota incertae sedis</taxon>
        <taxon>Chytridiomycetes</taxon>
        <taxon>Spizellomycetales</taxon>
        <taxon>Spizellomycetaceae</taxon>
        <taxon>Spizellomyces</taxon>
    </lineage>
</organism>
<accession>A0A0L0HLX0</accession>
<keyword evidence="4" id="KW-1185">Reference proteome</keyword>
<feature type="compositionally biased region" description="Low complexity" evidence="1">
    <location>
        <begin position="113"/>
        <end position="126"/>
    </location>
</feature>
<dbReference type="AlphaFoldDB" id="A0A0L0HLX0"/>
<dbReference type="InParanoid" id="A0A0L0HLX0"/>
<feature type="chain" id="PRO_5005539927" evidence="2">
    <location>
        <begin position="20"/>
        <end position="126"/>
    </location>
</feature>
<dbReference type="VEuPathDB" id="FungiDB:SPPG_02583"/>
<keyword evidence="2" id="KW-0732">Signal</keyword>
<feature type="compositionally biased region" description="Low complexity" evidence="1">
    <location>
        <begin position="27"/>
        <end position="51"/>
    </location>
</feature>